<dbReference type="GeneID" id="17091303"/>
<dbReference type="EMBL" id="KB454484">
    <property type="protein sequence ID" value="EME32749.1"/>
    <property type="molecule type" value="Genomic_DNA"/>
</dbReference>
<dbReference type="RefSeq" id="XP_005709269.1">
    <property type="nucleotide sequence ID" value="XM_005709212.1"/>
</dbReference>
<dbReference type="KEGG" id="gsl:Gasu_01130"/>
<keyword evidence="3" id="KW-1185">Reference proteome</keyword>
<keyword evidence="1" id="KW-0812">Transmembrane</keyword>
<name>M2YA43_GALSU</name>
<reference evidence="3" key="1">
    <citation type="journal article" date="2013" name="Science">
        <title>Gene transfer from bacteria and archaea facilitated evolution of an extremophilic eukaryote.</title>
        <authorList>
            <person name="Schonknecht G."/>
            <person name="Chen W.H."/>
            <person name="Ternes C.M."/>
            <person name="Barbier G.G."/>
            <person name="Shrestha R.P."/>
            <person name="Stanke M."/>
            <person name="Brautigam A."/>
            <person name="Baker B.J."/>
            <person name="Banfield J.F."/>
            <person name="Garavito R.M."/>
            <person name="Carr K."/>
            <person name="Wilkerson C."/>
            <person name="Rensing S.A."/>
            <person name="Gagneul D."/>
            <person name="Dickenson N.E."/>
            <person name="Oesterhelt C."/>
            <person name="Lercher M.J."/>
            <person name="Weber A.P."/>
        </authorList>
    </citation>
    <scope>NUCLEOTIDE SEQUENCE [LARGE SCALE GENOMIC DNA]</scope>
    <source>
        <strain evidence="3">074W</strain>
    </source>
</reference>
<organism evidence="2 3">
    <name type="scientific">Galdieria sulphuraria</name>
    <name type="common">Red alga</name>
    <dbReference type="NCBI Taxonomy" id="130081"/>
    <lineage>
        <taxon>Eukaryota</taxon>
        <taxon>Rhodophyta</taxon>
        <taxon>Bangiophyceae</taxon>
        <taxon>Galdieriales</taxon>
        <taxon>Galdieriaceae</taxon>
        <taxon>Galdieria</taxon>
    </lineage>
</organism>
<feature type="transmembrane region" description="Helical" evidence="1">
    <location>
        <begin position="6"/>
        <end position="22"/>
    </location>
</feature>
<protein>
    <submittedName>
        <fullName evidence="2">Uncharacterized protein</fullName>
    </submittedName>
</protein>
<proteinExistence type="predicted"/>
<keyword evidence="1" id="KW-1133">Transmembrane helix</keyword>
<evidence type="ECO:0000313" key="2">
    <source>
        <dbReference type="EMBL" id="EME32749.1"/>
    </source>
</evidence>
<dbReference type="Gramene" id="EME32749">
    <property type="protein sequence ID" value="EME32749"/>
    <property type="gene ID" value="Gasu_01130"/>
</dbReference>
<gene>
    <name evidence="2" type="ORF">Gasu_01130</name>
</gene>
<evidence type="ECO:0000313" key="3">
    <source>
        <dbReference type="Proteomes" id="UP000030680"/>
    </source>
</evidence>
<evidence type="ECO:0000256" key="1">
    <source>
        <dbReference type="SAM" id="Phobius"/>
    </source>
</evidence>
<dbReference type="Proteomes" id="UP000030680">
    <property type="component" value="Unassembled WGS sequence"/>
</dbReference>
<accession>M2YA43</accession>
<keyword evidence="1" id="KW-0472">Membrane</keyword>
<sequence length="139" mass="16427">MEWLGSAALMIGLWLLYLWFFGTTKTSISNYTSPTIRPSETEKYLPTRESIWSVWRQVFSLLDEEVKQLQRNQQELYSCTEDWIDRTHSDLHRLRIAMNKLHSKTSVKFNQVEDVKKKRLSLHPSMSLAFSIQDGTLRM</sequence>
<dbReference type="AlphaFoldDB" id="M2YA43"/>
<dbReference type="OrthoDB" id="8275at2759"/>